<evidence type="ECO:0000256" key="1">
    <source>
        <dbReference type="SAM" id="Coils"/>
    </source>
</evidence>
<gene>
    <name evidence="2" type="ORF">AMTR_s00098p00096380</name>
</gene>
<evidence type="ECO:0000313" key="3">
    <source>
        <dbReference type="Proteomes" id="UP000017836"/>
    </source>
</evidence>
<dbReference type="Gramene" id="ERM99842">
    <property type="protein sequence ID" value="ERM99842"/>
    <property type="gene ID" value="AMTR_s00098p00096380"/>
</dbReference>
<feature type="coiled-coil region" evidence="1">
    <location>
        <begin position="5"/>
        <end position="32"/>
    </location>
</feature>
<dbReference type="Proteomes" id="UP000017836">
    <property type="component" value="Unassembled WGS sequence"/>
</dbReference>
<reference evidence="3" key="1">
    <citation type="journal article" date="2013" name="Science">
        <title>The Amborella genome and the evolution of flowering plants.</title>
        <authorList>
            <consortium name="Amborella Genome Project"/>
        </authorList>
    </citation>
    <scope>NUCLEOTIDE SEQUENCE [LARGE SCALE GENOMIC DNA]</scope>
</reference>
<organism evidence="2 3">
    <name type="scientific">Amborella trichopoda</name>
    <dbReference type="NCBI Taxonomy" id="13333"/>
    <lineage>
        <taxon>Eukaryota</taxon>
        <taxon>Viridiplantae</taxon>
        <taxon>Streptophyta</taxon>
        <taxon>Embryophyta</taxon>
        <taxon>Tracheophyta</taxon>
        <taxon>Spermatophyta</taxon>
        <taxon>Magnoliopsida</taxon>
        <taxon>Amborellales</taxon>
        <taxon>Amborellaceae</taxon>
        <taxon>Amborella</taxon>
    </lineage>
</organism>
<dbReference type="AlphaFoldDB" id="W1NW51"/>
<keyword evidence="3" id="KW-1185">Reference proteome</keyword>
<proteinExistence type="predicted"/>
<protein>
    <submittedName>
        <fullName evidence="2">Uncharacterized protein</fullName>
    </submittedName>
</protein>
<keyword evidence="1" id="KW-0175">Coiled coil</keyword>
<evidence type="ECO:0000313" key="2">
    <source>
        <dbReference type="EMBL" id="ERM99842.1"/>
    </source>
</evidence>
<accession>W1NW51</accession>
<name>W1NW51_AMBTC</name>
<dbReference type="EMBL" id="KI394979">
    <property type="protein sequence ID" value="ERM99842.1"/>
    <property type="molecule type" value="Genomic_DNA"/>
</dbReference>
<dbReference type="HOGENOM" id="CLU_2743435_0_0_1"/>
<sequence>MKQKIAELKALLKAHKKELRIQEAYIATLEERTHPKALEISMVLEHVNKVADDLSATTNALVKAKRKKKNP</sequence>